<dbReference type="Proteomes" id="UP001233172">
    <property type="component" value="Unassembled WGS sequence"/>
</dbReference>
<dbReference type="AlphaFoldDB" id="A0AAD8AU07"/>
<organism evidence="5 6">
    <name type="scientific">Biomphalaria pfeifferi</name>
    <name type="common">Bloodfluke planorb</name>
    <name type="synonym">Freshwater snail</name>
    <dbReference type="NCBI Taxonomy" id="112525"/>
    <lineage>
        <taxon>Eukaryota</taxon>
        <taxon>Metazoa</taxon>
        <taxon>Spiralia</taxon>
        <taxon>Lophotrochozoa</taxon>
        <taxon>Mollusca</taxon>
        <taxon>Gastropoda</taxon>
        <taxon>Heterobranchia</taxon>
        <taxon>Euthyneura</taxon>
        <taxon>Panpulmonata</taxon>
        <taxon>Hygrophila</taxon>
        <taxon>Lymnaeoidea</taxon>
        <taxon>Planorbidae</taxon>
        <taxon>Biomphalaria</taxon>
    </lineage>
</organism>
<evidence type="ECO:0000256" key="1">
    <source>
        <dbReference type="ARBA" id="ARBA00022603"/>
    </source>
</evidence>
<dbReference type="GO" id="GO:0106335">
    <property type="term" value="F:tRNA (5-carboxymethyluridine(34)-5-O)-methyltransferase activity"/>
    <property type="evidence" value="ECO:0007669"/>
    <property type="project" value="TreeGrafter"/>
</dbReference>
<dbReference type="InterPro" id="IPR013216">
    <property type="entry name" value="Methyltransf_11"/>
</dbReference>
<dbReference type="GO" id="GO:0008757">
    <property type="term" value="F:S-adenosylmethionine-dependent methyltransferase activity"/>
    <property type="evidence" value="ECO:0007669"/>
    <property type="project" value="InterPro"/>
</dbReference>
<feature type="region of interest" description="Disordered" evidence="3">
    <location>
        <begin position="1176"/>
        <end position="1199"/>
    </location>
</feature>
<feature type="domain" description="Methyltransferase type 11" evidence="4">
    <location>
        <begin position="268"/>
        <end position="357"/>
    </location>
</feature>
<keyword evidence="2" id="KW-0808">Transferase</keyword>
<dbReference type="Pfam" id="PF08241">
    <property type="entry name" value="Methyltransf_11"/>
    <property type="match status" value="1"/>
</dbReference>
<dbReference type="GO" id="GO:0030488">
    <property type="term" value="P:tRNA methylation"/>
    <property type="evidence" value="ECO:0007669"/>
    <property type="project" value="TreeGrafter"/>
</dbReference>
<dbReference type="GO" id="GO:0005737">
    <property type="term" value="C:cytoplasm"/>
    <property type="evidence" value="ECO:0007669"/>
    <property type="project" value="TreeGrafter"/>
</dbReference>
<gene>
    <name evidence="5" type="ORF">Bpfe_028917</name>
</gene>
<dbReference type="GO" id="GO:0002098">
    <property type="term" value="P:tRNA wobble uridine modification"/>
    <property type="evidence" value="ECO:0007669"/>
    <property type="project" value="TreeGrafter"/>
</dbReference>
<dbReference type="InterPro" id="IPR029063">
    <property type="entry name" value="SAM-dependent_MTases_sf"/>
</dbReference>
<dbReference type="EMBL" id="JASAOG010000267">
    <property type="protein sequence ID" value="KAK0041619.1"/>
    <property type="molecule type" value="Genomic_DNA"/>
</dbReference>
<comment type="caution">
    <text evidence="5">The sequence shown here is derived from an EMBL/GenBank/DDBJ whole genome shotgun (WGS) entry which is preliminary data.</text>
</comment>
<sequence>MGNKVDKMVSQVKEGVDSLVKEQLPVDSLVKKLRGQDCGCTNSGDGDAGDLSAVCVCVVGKSCGCDFQDEKRRHFPLEPEETYLLDVRLLSEDDCGALDFVCNVAACEPTAPLRGVCREGLLRQCVRSTASLKKTVLDTISLCVKRPRHRRNNTLVNWRKRKRHWRKTMRMASTFTQVAGGCEQGDPTSTLDIAVSRKEEGYCQGVRGLKTSLNSKLSSCPRARCWETYHVEKVYNLIAPHYNDVKHKKWPKVNKFLKNLAPGSLVADIGCGNGRYLSVNPLTYKLGSDICSSFLEQAKSDGYEIIAADNMTLPYRDGVFDAVCSIGVIHHFSSQSRRIRAVKELARIASPGGKVMIYVWAYEQTRRKFTSQDVLIPWFKPEHSGNCRLRMAGMEGNINASVDNSDSQDEQLDIESAHGKEAGLWDRKGISCTQISPESSLEQQSADASSDAEWISEILPSPPLEQKMLNCAYSSDGTDENSLTIDDTSAIDERDIEWTPQESDSNLHYVYPNQLVAECKKLGRLLRHFTNKNESRYIPDLDITDNEDMFADSYQGVSETLSRLQYPEAYCPKCNENGFSMLRARSGCSDDDTCQKTSLVSSFGPFETSLMNPSLQEGSSSHNCDSFASESIVLPSSSADATTLADDSLDNDISPFSSSSDTDNSKLLMEQTESRTATTSKRFCPFSMTPPEVLSDTSIYECSADESNLYPEVNTHLLKLNSNSHDVPCIQNLHYYDRHAKQANVTDDEEQTVSSCEHSLPVTNLDIDISTNHPPDSPLSKETAHILHPKCTTEVPKTNTSDPCQDTPKKATFGYQNNIKNNSAQTNHQDHWYLLALRQNMKNVFTKIVDAFHVGKKTDVKPNARPTTLQLTPRPKVLDLPPRAKRADEITLQYYREVCYFPPNNQYQSMKECLGSVPVPKSPPKLIQGKRHGLIDLARRLSGKKEIVTQHKAAAGESRKLSLSDALTMIGDGYAADSIEDKLDSAAKKVFTEMKSVNFGIRQFPRSSVETEPPTKQVIDHLKTTNSLDELKETARYAKECLQNGLTKLRQDTVKIGLGQRAKDSAQAAHNDSLCNGLSQVVQSTIQNGLTQIHQSETFSVTHMTVESLVANPGISVQDKRLQFSLNVDQQVSTLHGEHFQNRSNNAACDGLDALSDHEHCNGSIVDTLLDVKSLPGMDSGDSNSDADPGQCMGNPSSRKERNRIISSLSRYYHVFRQGELEELIQNYVPSLVIVETYYDHANWCVIAQKL</sequence>
<proteinExistence type="predicted"/>
<keyword evidence="6" id="KW-1185">Reference proteome</keyword>
<accession>A0AAD8AU07</accession>
<dbReference type="PANTHER" id="PTHR13069">
    <property type="entry name" value="ALKYLATED DNA REPAIR PROTEIN ALKB HOMOLOG 8"/>
    <property type="match status" value="1"/>
</dbReference>
<dbReference type="InterPro" id="IPR051422">
    <property type="entry name" value="AlkB_tRNA_MeTrf/Diox"/>
</dbReference>
<evidence type="ECO:0000256" key="3">
    <source>
        <dbReference type="SAM" id="MobiDB-lite"/>
    </source>
</evidence>
<evidence type="ECO:0000256" key="2">
    <source>
        <dbReference type="ARBA" id="ARBA00022679"/>
    </source>
</evidence>
<feature type="region of interest" description="Disordered" evidence="3">
    <location>
        <begin position="645"/>
        <end position="674"/>
    </location>
</feature>
<dbReference type="FunFam" id="3.40.50.150:FF:000195">
    <property type="entry name" value="Methyltransferase domain containing protein"/>
    <property type="match status" value="1"/>
</dbReference>
<dbReference type="GO" id="GO:0000049">
    <property type="term" value="F:tRNA binding"/>
    <property type="evidence" value="ECO:0007669"/>
    <property type="project" value="TreeGrafter"/>
</dbReference>
<dbReference type="CDD" id="cd02440">
    <property type="entry name" value="AdoMet_MTases"/>
    <property type="match status" value="1"/>
</dbReference>
<dbReference type="PANTHER" id="PTHR13069:SF37">
    <property type="entry name" value="FIRE DANCER"/>
    <property type="match status" value="1"/>
</dbReference>
<dbReference type="Gene3D" id="3.40.50.150">
    <property type="entry name" value="Vaccinia Virus protein VP39"/>
    <property type="match status" value="2"/>
</dbReference>
<evidence type="ECO:0000313" key="5">
    <source>
        <dbReference type="EMBL" id="KAK0041619.1"/>
    </source>
</evidence>
<feature type="compositionally biased region" description="Low complexity" evidence="3">
    <location>
        <begin position="645"/>
        <end position="662"/>
    </location>
</feature>
<dbReference type="SUPFAM" id="SSF53335">
    <property type="entry name" value="S-adenosyl-L-methionine-dependent methyltransferases"/>
    <property type="match status" value="1"/>
</dbReference>
<protein>
    <submittedName>
        <fullName evidence="5">tRNA methyltransferase 9B</fullName>
    </submittedName>
</protein>
<evidence type="ECO:0000259" key="4">
    <source>
        <dbReference type="Pfam" id="PF08241"/>
    </source>
</evidence>
<reference evidence="5" key="2">
    <citation type="submission" date="2023-04" db="EMBL/GenBank/DDBJ databases">
        <authorList>
            <person name="Bu L."/>
            <person name="Lu L."/>
            <person name="Laidemitt M.R."/>
            <person name="Zhang S.M."/>
            <person name="Mutuku M."/>
            <person name="Mkoji G."/>
            <person name="Steinauer M."/>
            <person name="Loker E.S."/>
        </authorList>
    </citation>
    <scope>NUCLEOTIDE SEQUENCE</scope>
    <source>
        <strain evidence="5">KasaAsao</strain>
        <tissue evidence="5">Whole Snail</tissue>
    </source>
</reference>
<evidence type="ECO:0000313" key="6">
    <source>
        <dbReference type="Proteomes" id="UP001233172"/>
    </source>
</evidence>
<name>A0AAD8AU07_BIOPF</name>
<reference evidence="5" key="1">
    <citation type="journal article" date="2023" name="PLoS Negl. Trop. Dis.">
        <title>A genome sequence for Biomphalaria pfeifferi, the major vector snail for the human-infecting parasite Schistosoma mansoni.</title>
        <authorList>
            <person name="Bu L."/>
            <person name="Lu L."/>
            <person name="Laidemitt M.R."/>
            <person name="Zhang S.M."/>
            <person name="Mutuku M."/>
            <person name="Mkoji G."/>
            <person name="Steinauer M."/>
            <person name="Loker E.S."/>
        </authorList>
    </citation>
    <scope>NUCLEOTIDE SEQUENCE</scope>
    <source>
        <strain evidence="5">KasaAsao</strain>
    </source>
</reference>
<keyword evidence="1 5" id="KW-0489">Methyltransferase</keyword>
<dbReference type="GO" id="GO:0005634">
    <property type="term" value="C:nucleus"/>
    <property type="evidence" value="ECO:0007669"/>
    <property type="project" value="TreeGrafter"/>
</dbReference>